<dbReference type="InterPro" id="IPR015919">
    <property type="entry name" value="Cadherin-like_sf"/>
</dbReference>
<protein>
    <recommendedName>
        <fullName evidence="10">Cadherin domain-containing protein</fullName>
    </recommendedName>
</protein>
<dbReference type="PRINTS" id="PR00205">
    <property type="entry name" value="CADHERIN"/>
</dbReference>
<name>A0A8T0B7E9_SILME</name>
<dbReference type="FunFam" id="2.60.40.60:FF:000002">
    <property type="entry name" value="Protocadherin alpha 2"/>
    <property type="match status" value="1"/>
</dbReference>
<evidence type="ECO:0000256" key="9">
    <source>
        <dbReference type="PROSITE-ProRule" id="PRU00043"/>
    </source>
</evidence>
<dbReference type="CDD" id="cd11304">
    <property type="entry name" value="Cadherin_repeat"/>
    <property type="match status" value="2"/>
</dbReference>
<dbReference type="PROSITE" id="PS00232">
    <property type="entry name" value="CADHERIN_1"/>
    <property type="match status" value="1"/>
</dbReference>
<dbReference type="SUPFAM" id="SSF49313">
    <property type="entry name" value="Cadherin-like"/>
    <property type="match status" value="2"/>
</dbReference>
<dbReference type="GO" id="GO:0007156">
    <property type="term" value="P:homophilic cell adhesion via plasma membrane adhesion molecules"/>
    <property type="evidence" value="ECO:0007669"/>
    <property type="project" value="InterPro"/>
</dbReference>
<gene>
    <name evidence="11" type="ORF">HF521_001576</name>
</gene>
<dbReference type="Gene3D" id="2.60.40.60">
    <property type="entry name" value="Cadherins"/>
    <property type="match status" value="2"/>
</dbReference>
<keyword evidence="3" id="KW-0677">Repeat</keyword>
<dbReference type="GO" id="GO:0009653">
    <property type="term" value="P:anatomical structure morphogenesis"/>
    <property type="evidence" value="ECO:0007669"/>
    <property type="project" value="UniProtKB-ARBA"/>
</dbReference>
<evidence type="ECO:0000256" key="7">
    <source>
        <dbReference type="ARBA" id="ARBA00023136"/>
    </source>
</evidence>
<dbReference type="GO" id="GO:0005509">
    <property type="term" value="F:calcium ion binding"/>
    <property type="evidence" value="ECO:0007669"/>
    <property type="project" value="UniProtKB-UniRule"/>
</dbReference>
<evidence type="ECO:0000256" key="4">
    <source>
        <dbReference type="ARBA" id="ARBA00022837"/>
    </source>
</evidence>
<dbReference type="InterPro" id="IPR020894">
    <property type="entry name" value="Cadherin_CS"/>
</dbReference>
<evidence type="ECO:0000256" key="5">
    <source>
        <dbReference type="ARBA" id="ARBA00022889"/>
    </source>
</evidence>
<evidence type="ECO:0000313" key="11">
    <source>
        <dbReference type="EMBL" id="KAF7702293.1"/>
    </source>
</evidence>
<feature type="domain" description="Cadherin" evidence="10">
    <location>
        <begin position="103"/>
        <end position="175"/>
    </location>
</feature>
<evidence type="ECO:0000256" key="8">
    <source>
        <dbReference type="ARBA" id="ARBA00023180"/>
    </source>
</evidence>
<evidence type="ECO:0000313" key="12">
    <source>
        <dbReference type="Proteomes" id="UP000606274"/>
    </source>
</evidence>
<accession>A0A8T0B7E9</accession>
<proteinExistence type="predicted"/>
<dbReference type="PANTHER" id="PTHR24028">
    <property type="entry name" value="CADHERIN-87A"/>
    <property type="match status" value="1"/>
</dbReference>
<feature type="domain" description="Cadherin" evidence="10">
    <location>
        <begin position="1"/>
        <end position="102"/>
    </location>
</feature>
<dbReference type="InterPro" id="IPR002126">
    <property type="entry name" value="Cadherin-like_dom"/>
</dbReference>
<dbReference type="EMBL" id="JABFDY010000010">
    <property type="protein sequence ID" value="KAF7702293.1"/>
    <property type="molecule type" value="Genomic_DNA"/>
</dbReference>
<reference evidence="11" key="1">
    <citation type="submission" date="2020-08" db="EMBL/GenBank/DDBJ databases">
        <title>Chromosome-level assembly of Southern catfish (Silurus meridionalis) provides insights into visual adaptation to the nocturnal and benthic lifestyles.</title>
        <authorList>
            <person name="Zhang Y."/>
            <person name="Wang D."/>
            <person name="Peng Z."/>
        </authorList>
    </citation>
    <scope>NUCLEOTIDE SEQUENCE</scope>
    <source>
        <strain evidence="11">SWU-2019-XX</strain>
        <tissue evidence="11">Muscle</tissue>
    </source>
</reference>
<sequence>YRVSLSENISKNSLVVTVSATDKDKGSNGEVSYSFSQSTGNEATEIFSIESDTGVIKLKGLLDFEKSKQYELDVDAMDNGGQTDTTKVQVEVTDVNDNSPVISIISFSNSIPEDSASESAVAMLNIKDADSGRNGQIKCSVNSDLPFRIKATSSNIYSLVTDRSLDREMFSEYNI</sequence>
<organism evidence="11 12">
    <name type="scientific">Silurus meridionalis</name>
    <name type="common">Southern catfish</name>
    <name type="synonym">Silurus soldatovi meridionalis</name>
    <dbReference type="NCBI Taxonomy" id="175797"/>
    <lineage>
        <taxon>Eukaryota</taxon>
        <taxon>Metazoa</taxon>
        <taxon>Chordata</taxon>
        <taxon>Craniata</taxon>
        <taxon>Vertebrata</taxon>
        <taxon>Euteleostomi</taxon>
        <taxon>Actinopterygii</taxon>
        <taxon>Neopterygii</taxon>
        <taxon>Teleostei</taxon>
        <taxon>Ostariophysi</taxon>
        <taxon>Siluriformes</taxon>
        <taxon>Siluridae</taxon>
        <taxon>Silurus</taxon>
    </lineage>
</organism>
<evidence type="ECO:0000256" key="1">
    <source>
        <dbReference type="ARBA" id="ARBA00004167"/>
    </source>
</evidence>
<dbReference type="PANTHER" id="PTHR24028:SF296">
    <property type="entry name" value="PROTOCADHERIN 1 GAMMA 11 PRECURSOR-RELATED"/>
    <property type="match status" value="1"/>
</dbReference>
<dbReference type="Pfam" id="PF00028">
    <property type="entry name" value="Cadherin"/>
    <property type="match status" value="1"/>
</dbReference>
<feature type="non-terminal residue" evidence="11">
    <location>
        <position position="175"/>
    </location>
</feature>
<evidence type="ECO:0000259" key="10">
    <source>
        <dbReference type="PROSITE" id="PS50268"/>
    </source>
</evidence>
<keyword evidence="2" id="KW-0812">Transmembrane</keyword>
<keyword evidence="12" id="KW-1185">Reference proteome</keyword>
<dbReference type="GO" id="GO:0005886">
    <property type="term" value="C:plasma membrane"/>
    <property type="evidence" value="ECO:0007669"/>
    <property type="project" value="InterPro"/>
</dbReference>
<keyword evidence="4 9" id="KW-0106">Calcium</keyword>
<keyword evidence="6" id="KW-1133">Transmembrane helix</keyword>
<dbReference type="SMART" id="SM00112">
    <property type="entry name" value="CA"/>
    <property type="match status" value="1"/>
</dbReference>
<feature type="non-terminal residue" evidence="11">
    <location>
        <position position="1"/>
    </location>
</feature>
<keyword evidence="7" id="KW-0472">Membrane</keyword>
<comment type="caution">
    <text evidence="11">The sequence shown here is derived from an EMBL/GenBank/DDBJ whole genome shotgun (WGS) entry which is preliminary data.</text>
</comment>
<dbReference type="Proteomes" id="UP000606274">
    <property type="component" value="Unassembled WGS sequence"/>
</dbReference>
<dbReference type="AlphaFoldDB" id="A0A8T0B7E9"/>
<dbReference type="PROSITE" id="PS50268">
    <property type="entry name" value="CADHERIN_2"/>
    <property type="match status" value="2"/>
</dbReference>
<evidence type="ECO:0000256" key="3">
    <source>
        <dbReference type="ARBA" id="ARBA00022737"/>
    </source>
</evidence>
<dbReference type="InterPro" id="IPR050174">
    <property type="entry name" value="Protocadherin/Cadherin-CA"/>
</dbReference>
<comment type="subcellular location">
    <subcellularLocation>
        <location evidence="1">Membrane</location>
        <topology evidence="1">Single-pass membrane protein</topology>
    </subcellularLocation>
</comment>
<keyword evidence="5" id="KW-0130">Cell adhesion</keyword>
<keyword evidence="8" id="KW-0325">Glycoprotein</keyword>
<evidence type="ECO:0000256" key="2">
    <source>
        <dbReference type="ARBA" id="ARBA00022692"/>
    </source>
</evidence>
<evidence type="ECO:0000256" key="6">
    <source>
        <dbReference type="ARBA" id="ARBA00022989"/>
    </source>
</evidence>